<feature type="region of interest" description="Disordered" evidence="2">
    <location>
        <begin position="19"/>
        <end position="43"/>
    </location>
</feature>
<evidence type="ECO:0000313" key="5">
    <source>
        <dbReference type="Proteomes" id="UP000806528"/>
    </source>
</evidence>
<protein>
    <submittedName>
        <fullName evidence="4">Alpha/beta hydrolase fold domain-containing protein</fullName>
    </submittedName>
</protein>
<sequence>MPSVTTRALSLLFRVTRKRQMSTPERARRRIAAPKDDSAPPAPMRHAYRVTEREVDGFPVYTVRPKDGPEPGKAVLHLHGGAYVSSITPWHWRLVALMADQGCRVEVPLYGLAPDHTHREAHPFVDRVWADLTAEVPAARTVLAGDSAGGGLAAALDQRLAARGSEGPARTILLAPWVDAALDNPEVAAVERRDPWLARAGLHECMRAWSGGDDPADPRLSPLYGEHTGTAPMDVYVGTHDLFWPDLRRLRERREAAGARTDLITCPGAFHVYPLVPCPEGRRARMRILAALRTL</sequence>
<comment type="caution">
    <text evidence="4">The sequence shown here is derived from an EMBL/GenBank/DDBJ whole genome shotgun (WGS) entry which is preliminary data.</text>
</comment>
<reference evidence="4 5" key="1">
    <citation type="submission" date="2020-09" db="EMBL/GenBank/DDBJ databases">
        <title>Diversity and distribution of actinomycetes associated with coral in the coast of Hainan.</title>
        <authorList>
            <person name="Li F."/>
        </authorList>
    </citation>
    <scope>NUCLEOTIDE SEQUENCE [LARGE SCALE GENOMIC DNA]</scope>
    <source>
        <strain evidence="4 5">HNM0947</strain>
    </source>
</reference>
<dbReference type="Gene3D" id="3.40.50.1820">
    <property type="entry name" value="alpha/beta hydrolase"/>
    <property type="match status" value="1"/>
</dbReference>
<dbReference type="SUPFAM" id="SSF53474">
    <property type="entry name" value="alpha/beta-Hydrolases"/>
    <property type="match status" value="1"/>
</dbReference>
<evidence type="ECO:0000259" key="3">
    <source>
        <dbReference type="Pfam" id="PF07859"/>
    </source>
</evidence>
<dbReference type="InterPro" id="IPR050300">
    <property type="entry name" value="GDXG_lipolytic_enzyme"/>
</dbReference>
<dbReference type="EMBL" id="JADBGI010000005">
    <property type="protein sequence ID" value="MBE2998503.1"/>
    <property type="molecule type" value="Genomic_DNA"/>
</dbReference>
<evidence type="ECO:0000256" key="1">
    <source>
        <dbReference type="ARBA" id="ARBA00022801"/>
    </source>
</evidence>
<name>A0ABR9P3T2_9ACTN</name>
<feature type="domain" description="Alpha/beta hydrolase fold-3" evidence="3">
    <location>
        <begin position="75"/>
        <end position="273"/>
    </location>
</feature>
<dbReference type="PANTHER" id="PTHR48081">
    <property type="entry name" value="AB HYDROLASE SUPERFAMILY PROTEIN C4A8.06C"/>
    <property type="match status" value="1"/>
</dbReference>
<dbReference type="GO" id="GO:0016787">
    <property type="term" value="F:hydrolase activity"/>
    <property type="evidence" value="ECO:0007669"/>
    <property type="project" value="UniProtKB-KW"/>
</dbReference>
<dbReference type="Proteomes" id="UP000806528">
    <property type="component" value="Unassembled WGS sequence"/>
</dbReference>
<evidence type="ECO:0000313" key="4">
    <source>
        <dbReference type="EMBL" id="MBE2998503.1"/>
    </source>
</evidence>
<evidence type="ECO:0000256" key="2">
    <source>
        <dbReference type="SAM" id="MobiDB-lite"/>
    </source>
</evidence>
<dbReference type="InterPro" id="IPR013094">
    <property type="entry name" value="AB_hydrolase_3"/>
</dbReference>
<dbReference type="InterPro" id="IPR029058">
    <property type="entry name" value="AB_hydrolase_fold"/>
</dbReference>
<dbReference type="RefSeq" id="WP_193121149.1">
    <property type="nucleotide sequence ID" value="NZ_JADBGI010000005.1"/>
</dbReference>
<keyword evidence="1 4" id="KW-0378">Hydrolase</keyword>
<organism evidence="4 5">
    <name type="scientific">Nocardiopsis coralli</name>
    <dbReference type="NCBI Taxonomy" id="2772213"/>
    <lineage>
        <taxon>Bacteria</taxon>
        <taxon>Bacillati</taxon>
        <taxon>Actinomycetota</taxon>
        <taxon>Actinomycetes</taxon>
        <taxon>Streptosporangiales</taxon>
        <taxon>Nocardiopsidaceae</taxon>
        <taxon>Nocardiopsis</taxon>
    </lineage>
</organism>
<keyword evidence="5" id="KW-1185">Reference proteome</keyword>
<dbReference type="Pfam" id="PF07859">
    <property type="entry name" value="Abhydrolase_3"/>
    <property type="match status" value="1"/>
</dbReference>
<accession>A0ABR9P3T2</accession>
<dbReference type="PANTHER" id="PTHR48081:SF8">
    <property type="entry name" value="ALPHA_BETA HYDROLASE FOLD-3 DOMAIN-CONTAINING PROTEIN-RELATED"/>
    <property type="match status" value="1"/>
</dbReference>
<proteinExistence type="predicted"/>
<gene>
    <name evidence="4" type="ORF">IDM40_07265</name>
</gene>